<evidence type="ECO:0000313" key="2">
    <source>
        <dbReference type="EMBL" id="WAQ93183.1"/>
    </source>
</evidence>
<evidence type="ECO:0000313" key="3">
    <source>
        <dbReference type="Proteomes" id="UP001164743"/>
    </source>
</evidence>
<reference evidence="2" key="1">
    <citation type="submission" date="2022-10" db="EMBL/GenBank/DDBJ databases">
        <title>Puccinia triticina Genome sequencing and assembly.</title>
        <authorList>
            <person name="Li C."/>
        </authorList>
    </citation>
    <scope>NUCLEOTIDE SEQUENCE</scope>
    <source>
        <strain evidence="2">Pt15</strain>
    </source>
</reference>
<dbReference type="EMBL" id="CP110438">
    <property type="protein sequence ID" value="WAQ93183.1"/>
    <property type="molecule type" value="Genomic_DNA"/>
</dbReference>
<sequence>MLSLLLSSKPLHHTGNTARSPLTSKDQAADTLNHYPNYQTSTIPYARLHTIRCLIQIAPPLNCLLGAIGSSSVYLLATLATFLACRLQHSTHPNEIFAIQSDSNPITHHLAAKQKQQ</sequence>
<evidence type="ECO:0000256" key="1">
    <source>
        <dbReference type="SAM" id="MobiDB-lite"/>
    </source>
</evidence>
<dbReference type="GeneID" id="77805656"/>
<proteinExistence type="predicted"/>
<feature type="region of interest" description="Disordered" evidence="1">
    <location>
        <begin position="1"/>
        <end position="23"/>
    </location>
</feature>
<accession>A0ABY7D7Y4</accession>
<protein>
    <submittedName>
        <fullName evidence="2">Uncharacterized protein</fullName>
    </submittedName>
</protein>
<feature type="compositionally biased region" description="Polar residues" evidence="1">
    <location>
        <begin position="14"/>
        <end position="23"/>
    </location>
</feature>
<dbReference type="Proteomes" id="UP001164743">
    <property type="component" value="Chromosome 18A"/>
</dbReference>
<organism evidence="2 3">
    <name type="scientific">Puccinia triticina</name>
    <dbReference type="NCBI Taxonomy" id="208348"/>
    <lineage>
        <taxon>Eukaryota</taxon>
        <taxon>Fungi</taxon>
        <taxon>Dikarya</taxon>
        <taxon>Basidiomycota</taxon>
        <taxon>Pucciniomycotina</taxon>
        <taxon>Pucciniomycetes</taxon>
        <taxon>Pucciniales</taxon>
        <taxon>Pucciniaceae</taxon>
        <taxon>Puccinia</taxon>
    </lineage>
</organism>
<dbReference type="RefSeq" id="XP_053028738.1">
    <property type="nucleotide sequence ID" value="XM_053164761.1"/>
</dbReference>
<keyword evidence="3" id="KW-1185">Reference proteome</keyword>
<gene>
    <name evidence="2" type="ORF">PtA15_18A241</name>
</gene>
<name>A0ABY7D7Y4_9BASI</name>